<proteinExistence type="predicted"/>
<name>A0A0A0D1L6_9PROT</name>
<feature type="domain" description="Aminoglycoside phosphotransferase" evidence="1">
    <location>
        <begin position="49"/>
        <end position="257"/>
    </location>
</feature>
<dbReference type="Gene3D" id="3.90.1200.10">
    <property type="match status" value="1"/>
</dbReference>
<dbReference type="AlphaFoldDB" id="A0A0A0D1L6"/>
<dbReference type="SUPFAM" id="SSF56112">
    <property type="entry name" value="Protein kinase-like (PK-like)"/>
    <property type="match status" value="1"/>
</dbReference>
<dbReference type="Pfam" id="PF01636">
    <property type="entry name" value="APH"/>
    <property type="match status" value="1"/>
</dbReference>
<gene>
    <name evidence="2" type="ORF">P409_30140</name>
</gene>
<comment type="caution">
    <text evidence="2">The sequence shown here is derived from an EMBL/GenBank/DDBJ whole genome shotgun (WGS) entry which is preliminary data.</text>
</comment>
<dbReference type="InterPro" id="IPR011009">
    <property type="entry name" value="Kinase-like_dom_sf"/>
</dbReference>
<evidence type="ECO:0000313" key="2">
    <source>
        <dbReference type="EMBL" id="KGM30937.1"/>
    </source>
</evidence>
<reference evidence="2 3" key="1">
    <citation type="submission" date="2014-01" db="EMBL/GenBank/DDBJ databases">
        <title>Genome sequence determination for a cystic fibrosis isolate, Inquilinus limosus.</title>
        <authorList>
            <person name="Pino M."/>
            <person name="Di Conza J."/>
            <person name="Gutkind G."/>
        </authorList>
    </citation>
    <scope>NUCLEOTIDE SEQUENCE [LARGE SCALE GENOMIC DNA]</scope>
    <source>
        <strain evidence="2 3">MP06</strain>
    </source>
</reference>
<dbReference type="InterPro" id="IPR002575">
    <property type="entry name" value="Aminoglycoside_PTrfase"/>
</dbReference>
<evidence type="ECO:0000313" key="3">
    <source>
        <dbReference type="Proteomes" id="UP000029995"/>
    </source>
</evidence>
<accession>A0A0A0D1L6</accession>
<sequence length="298" mass="33125">MSPEEVCTALREAGLNLRPDEIALEAREDRWLARLPGDRMAWFAANERGARRLVADRRLLRLLAERCRFSAPRVLYESGAGFDLRAAVPGSCDPAALYARIATDQALARRLGHALGLVLAEQHGRIARPDVAGWLPEHVPWPEPAGWIRERLPEVTDDAALLARIDRVLDARETLDVPENDRALVHGDLGVHNIAVDPVTGDLRGVFDYDGAAWDDRHQDFRYLVFDHADEGLLEAAIAAYEPAAGHEIDRERVRLYNAASAICYLAYRRGVAADVRHCGRTLAEDLAWVRKAVDAVP</sequence>
<organism evidence="2 3">
    <name type="scientific">Inquilinus limosus MP06</name>
    <dbReference type="NCBI Taxonomy" id="1398085"/>
    <lineage>
        <taxon>Bacteria</taxon>
        <taxon>Pseudomonadati</taxon>
        <taxon>Pseudomonadota</taxon>
        <taxon>Alphaproteobacteria</taxon>
        <taxon>Rhodospirillales</taxon>
        <taxon>Rhodospirillaceae</taxon>
        <taxon>Inquilinus</taxon>
    </lineage>
</organism>
<dbReference type="EMBL" id="JANX01000646">
    <property type="protein sequence ID" value="KGM30937.1"/>
    <property type="molecule type" value="Genomic_DNA"/>
</dbReference>
<dbReference type="Proteomes" id="UP000029995">
    <property type="component" value="Unassembled WGS sequence"/>
</dbReference>
<protein>
    <recommendedName>
        <fullName evidence="1">Aminoglycoside phosphotransferase domain-containing protein</fullName>
    </recommendedName>
</protein>
<evidence type="ECO:0000259" key="1">
    <source>
        <dbReference type="Pfam" id="PF01636"/>
    </source>
</evidence>